<keyword evidence="3" id="KW-0479">Metal-binding</keyword>
<evidence type="ECO:0000313" key="8">
    <source>
        <dbReference type="EMBL" id="CAF4022168.1"/>
    </source>
</evidence>
<dbReference type="GO" id="GO:0046872">
    <property type="term" value="F:metal ion binding"/>
    <property type="evidence" value="ECO:0007669"/>
    <property type="project" value="UniProtKB-KW"/>
</dbReference>
<dbReference type="CDD" id="cd11375">
    <property type="entry name" value="Peptidase_M54"/>
    <property type="match status" value="1"/>
</dbReference>
<dbReference type="PANTHER" id="PTHR15910:SF1">
    <property type="entry name" value="ARCHAEMETZINCIN-2"/>
    <property type="match status" value="1"/>
</dbReference>
<comment type="cofactor">
    <cofactor evidence="1">
        <name>Zn(2+)</name>
        <dbReference type="ChEBI" id="CHEBI:29105"/>
    </cofactor>
</comment>
<keyword evidence="6" id="KW-0482">Metalloprotease</keyword>
<name>A0A814HLY0_9BILA</name>
<comment type="caution">
    <text evidence="7">The sequence shown here is derived from an EMBL/GenBank/DDBJ whole genome shotgun (WGS) entry which is preliminary data.</text>
</comment>
<dbReference type="InterPro" id="IPR012962">
    <property type="entry name" value="Pept_M54_archaemetzincn"/>
</dbReference>
<evidence type="ECO:0000313" key="7">
    <source>
        <dbReference type="EMBL" id="CAF1012645.1"/>
    </source>
</evidence>
<dbReference type="Proteomes" id="UP000663836">
    <property type="component" value="Unassembled WGS sequence"/>
</dbReference>
<evidence type="ECO:0000256" key="3">
    <source>
        <dbReference type="ARBA" id="ARBA00022723"/>
    </source>
</evidence>
<dbReference type="InterPro" id="IPR024079">
    <property type="entry name" value="MetalloPept_cat_dom_sf"/>
</dbReference>
<dbReference type="GO" id="GO:0008237">
    <property type="term" value="F:metallopeptidase activity"/>
    <property type="evidence" value="ECO:0007669"/>
    <property type="project" value="UniProtKB-KW"/>
</dbReference>
<reference evidence="7" key="1">
    <citation type="submission" date="2021-02" db="EMBL/GenBank/DDBJ databases">
        <authorList>
            <person name="Nowell W R."/>
        </authorList>
    </citation>
    <scope>NUCLEOTIDE SEQUENCE</scope>
</reference>
<dbReference type="EMBL" id="CAJNOT010000530">
    <property type="protein sequence ID" value="CAF1012645.1"/>
    <property type="molecule type" value="Genomic_DNA"/>
</dbReference>
<dbReference type="PANTHER" id="PTHR15910">
    <property type="entry name" value="ARCHAEMETZINCIN"/>
    <property type="match status" value="1"/>
</dbReference>
<accession>A0A814HLY0</accession>
<dbReference type="AlphaFoldDB" id="A0A814HLY0"/>
<dbReference type="EMBL" id="CAJOBD010005172">
    <property type="protein sequence ID" value="CAF4022168.1"/>
    <property type="molecule type" value="Genomic_DNA"/>
</dbReference>
<evidence type="ECO:0000313" key="9">
    <source>
        <dbReference type="Proteomes" id="UP000663864"/>
    </source>
</evidence>
<dbReference type="Gene3D" id="3.40.390.10">
    <property type="entry name" value="Collagenase (Catalytic Domain)"/>
    <property type="match status" value="1"/>
</dbReference>
<dbReference type="GO" id="GO:0006508">
    <property type="term" value="P:proteolysis"/>
    <property type="evidence" value="ECO:0007669"/>
    <property type="project" value="UniProtKB-KW"/>
</dbReference>
<keyword evidence="2" id="KW-0645">Protease</keyword>
<proteinExistence type="predicted"/>
<evidence type="ECO:0000256" key="4">
    <source>
        <dbReference type="ARBA" id="ARBA00022801"/>
    </source>
</evidence>
<evidence type="ECO:0000256" key="5">
    <source>
        <dbReference type="ARBA" id="ARBA00022833"/>
    </source>
</evidence>
<keyword evidence="4" id="KW-0378">Hydrolase</keyword>
<evidence type="ECO:0000256" key="2">
    <source>
        <dbReference type="ARBA" id="ARBA00022670"/>
    </source>
</evidence>
<protein>
    <submittedName>
        <fullName evidence="7">Uncharacterized protein</fullName>
    </submittedName>
</protein>
<sequence length="404" mass="47326">MSISRKRKSLSYVHGFKVPSQMDIDKALGKFDSNDNINSAFTHDFYKTFDSLPLPKKSTNWLAQNVEKGQTYMEYLQLSRTLHTQSSSHRKTIYLTMFGQIDNTIFDIDSLIDYTQRFFQMPVKIINPFISVQWNDQTNQWTCIMNLNNGQNRSFKLRTRFHEKTKHSQICVTGILNLLQKIVPNDARCLIALTMYDLYGDETDLFIAGFARGNFRVATFSLYRYDPYLTFNEFDWFSCKLKDPSKSKIQISDRRNLLLLRTCRLLTHEICHLFGIAHCIFYSCLLNGSGDLEEDFSQPLLECPIDLRKLYTLINFNIHKRYEELLEFFKMHDFLNEMKMVETKLNVIKQSMNSNSSDCNSSTSTKIVKRKRTHYTTVEQDVLTTTVSEDKEVLQSPAKYLKCH</sequence>
<evidence type="ECO:0000256" key="1">
    <source>
        <dbReference type="ARBA" id="ARBA00001947"/>
    </source>
</evidence>
<evidence type="ECO:0000256" key="6">
    <source>
        <dbReference type="ARBA" id="ARBA00023049"/>
    </source>
</evidence>
<organism evidence="7 9">
    <name type="scientific">Rotaria sordida</name>
    <dbReference type="NCBI Taxonomy" id="392033"/>
    <lineage>
        <taxon>Eukaryota</taxon>
        <taxon>Metazoa</taxon>
        <taxon>Spiralia</taxon>
        <taxon>Gnathifera</taxon>
        <taxon>Rotifera</taxon>
        <taxon>Eurotatoria</taxon>
        <taxon>Bdelloidea</taxon>
        <taxon>Philodinida</taxon>
        <taxon>Philodinidae</taxon>
        <taxon>Rotaria</taxon>
    </lineage>
</organism>
<keyword evidence="5" id="KW-0862">Zinc</keyword>
<gene>
    <name evidence="8" type="ORF">JBS370_LOCUS27473</name>
    <name evidence="7" type="ORF">ZHD862_LOCUS13113</name>
</gene>
<dbReference type="Proteomes" id="UP000663864">
    <property type="component" value="Unassembled WGS sequence"/>
</dbReference>